<reference evidence="1" key="1">
    <citation type="submission" date="2021-03" db="EMBL/GenBank/DDBJ databases">
        <title>Molecular epidemiology and mechanisms of colistin and carbapenem resistance in Enterobacteriaceae from clinical isolates, the environment and porcine samples in Pretoria, South Africa.</title>
        <authorList>
            <person name="Bogoshi D."/>
            <person name="Mbelle N.M."/>
            <person name="Naidoo V."/>
            <person name="Osei Sekyere J."/>
        </authorList>
    </citation>
    <scope>NUCLEOTIDE SEQUENCE</scope>
    <source>
        <strain evidence="1">C080</strain>
    </source>
</reference>
<dbReference type="GO" id="GO:0007155">
    <property type="term" value="P:cell adhesion"/>
    <property type="evidence" value="ECO:0007669"/>
    <property type="project" value="InterPro"/>
</dbReference>
<dbReference type="AlphaFoldDB" id="A0A939NJJ7"/>
<evidence type="ECO:0000313" key="1">
    <source>
        <dbReference type="EMBL" id="MBO2006674.1"/>
    </source>
</evidence>
<dbReference type="InterPro" id="IPR036937">
    <property type="entry name" value="Adhesion_dom_fimbrial_sf"/>
</dbReference>
<organism evidence="1">
    <name type="scientific">Serratia marcescens</name>
    <dbReference type="NCBI Taxonomy" id="615"/>
    <lineage>
        <taxon>Bacteria</taxon>
        <taxon>Pseudomonadati</taxon>
        <taxon>Pseudomonadota</taxon>
        <taxon>Gammaproteobacteria</taxon>
        <taxon>Enterobacterales</taxon>
        <taxon>Yersiniaceae</taxon>
        <taxon>Serratia</taxon>
    </lineage>
</organism>
<name>A0A939NJJ7_SERMA</name>
<gene>
    <name evidence="1" type="ORF">J4732_05560</name>
</gene>
<comment type="caution">
    <text evidence="1">The sequence shown here is derived from an EMBL/GenBank/DDBJ whole genome shotgun (WGS) entry which is preliminary data.</text>
</comment>
<sequence>MQGAINDAACAIATESREQVFDLDVTSFSDIYPGGQGKEIPFSIHLVNCISALGSNSISEWRQFQITFDGNVDGQMFAWGEGVGCGTGYQRCGWQYRQAGNTSAAK</sequence>
<dbReference type="EMBL" id="JAGETR010000029">
    <property type="protein sequence ID" value="MBO2006674.1"/>
    <property type="molecule type" value="Genomic_DNA"/>
</dbReference>
<dbReference type="SUPFAM" id="SSF49401">
    <property type="entry name" value="Bacterial adhesins"/>
    <property type="match status" value="1"/>
</dbReference>
<protein>
    <submittedName>
        <fullName evidence="1">Type 1 fimbrial protein</fullName>
    </submittedName>
</protein>
<accession>A0A939NJJ7</accession>
<dbReference type="Gene3D" id="2.60.40.1090">
    <property type="entry name" value="Fimbrial-type adhesion domain"/>
    <property type="match status" value="1"/>
</dbReference>
<dbReference type="GO" id="GO:0009289">
    <property type="term" value="C:pilus"/>
    <property type="evidence" value="ECO:0007669"/>
    <property type="project" value="InterPro"/>
</dbReference>
<dbReference type="InterPro" id="IPR008966">
    <property type="entry name" value="Adhesion_dom_sf"/>
</dbReference>
<proteinExistence type="predicted"/>